<dbReference type="EMBL" id="JTDI01000002">
    <property type="protein sequence ID" value="KHK92662.1"/>
    <property type="molecule type" value="Genomic_DNA"/>
</dbReference>
<dbReference type="OrthoDB" id="9792173at2"/>
<evidence type="ECO:0000259" key="1">
    <source>
        <dbReference type="PROSITE" id="PS51819"/>
    </source>
</evidence>
<dbReference type="AlphaFoldDB" id="A0A0B1ZU59"/>
<organism evidence="2 3">
    <name type="scientific">Novosphingobium malaysiense</name>
    <dbReference type="NCBI Taxonomy" id="1348853"/>
    <lineage>
        <taxon>Bacteria</taxon>
        <taxon>Pseudomonadati</taxon>
        <taxon>Pseudomonadota</taxon>
        <taxon>Alphaproteobacteria</taxon>
        <taxon>Sphingomonadales</taxon>
        <taxon>Sphingomonadaceae</taxon>
        <taxon>Novosphingobium</taxon>
    </lineage>
</organism>
<dbReference type="SUPFAM" id="SSF54593">
    <property type="entry name" value="Glyoxalase/Bleomycin resistance protein/Dihydroxybiphenyl dioxygenase"/>
    <property type="match status" value="1"/>
</dbReference>
<reference evidence="2 3" key="1">
    <citation type="submission" date="2014-10" db="EMBL/GenBank/DDBJ databases">
        <title>Genome sequence of Novosphingobium malaysiense MUSC 273(T).</title>
        <authorList>
            <person name="Lee L.-H."/>
        </authorList>
    </citation>
    <scope>NUCLEOTIDE SEQUENCE [LARGE SCALE GENOMIC DNA]</scope>
    <source>
        <strain evidence="2 3">MUSC 273</strain>
    </source>
</reference>
<evidence type="ECO:0000313" key="3">
    <source>
        <dbReference type="Proteomes" id="UP000031057"/>
    </source>
</evidence>
<keyword evidence="3" id="KW-1185">Reference proteome</keyword>
<proteinExistence type="predicted"/>
<accession>A0A0B1ZU59</accession>
<protein>
    <recommendedName>
        <fullName evidence="1">VOC domain-containing protein</fullName>
    </recommendedName>
</protein>
<feature type="domain" description="VOC" evidence="1">
    <location>
        <begin position="5"/>
        <end position="147"/>
    </location>
</feature>
<dbReference type="RefSeq" id="WP_039281390.1">
    <property type="nucleotide sequence ID" value="NZ_JTDI01000002.1"/>
</dbReference>
<comment type="caution">
    <text evidence="2">The sequence shown here is derived from an EMBL/GenBank/DDBJ whole genome shotgun (WGS) entry which is preliminary data.</text>
</comment>
<name>A0A0B1ZU59_9SPHN</name>
<gene>
    <name evidence="2" type="ORF">LK12_07875</name>
</gene>
<dbReference type="Pfam" id="PF13669">
    <property type="entry name" value="Glyoxalase_4"/>
    <property type="match status" value="1"/>
</dbReference>
<dbReference type="STRING" id="1348853.LK12_07875"/>
<dbReference type="InterPro" id="IPR029068">
    <property type="entry name" value="Glyas_Bleomycin-R_OHBP_Dase"/>
</dbReference>
<dbReference type="InterPro" id="IPR037523">
    <property type="entry name" value="VOC_core"/>
</dbReference>
<dbReference type="Proteomes" id="UP000031057">
    <property type="component" value="Unassembled WGS sequence"/>
</dbReference>
<dbReference type="PROSITE" id="PS51819">
    <property type="entry name" value="VOC"/>
    <property type="match status" value="1"/>
</dbReference>
<sequence length="175" mass="19539">MTRTPLHFVQNCYVVADLDAACRRFHTLYGIGPFVGGSEAVLGDHFYRGAPAEPIRLRGVFVQSGDLNVELVELLSDAPSAFHDMFAKGGEGFHHVAIFSASYEEDRDRFVAAGMPLASEFTTPFGAKICYLDARDTLGHMIELYPENAIIRDMYRQTRDAALSWNGHELIVPWQ</sequence>
<evidence type="ECO:0000313" key="2">
    <source>
        <dbReference type="EMBL" id="KHK92662.1"/>
    </source>
</evidence>
<dbReference type="Gene3D" id="3.10.180.10">
    <property type="entry name" value="2,3-Dihydroxybiphenyl 1,2-Dioxygenase, domain 1"/>
    <property type="match status" value="1"/>
</dbReference>